<dbReference type="EMBL" id="QFXC01000007">
    <property type="protein sequence ID" value="RDH84481.1"/>
    <property type="molecule type" value="Genomic_DNA"/>
</dbReference>
<evidence type="ECO:0000313" key="2">
    <source>
        <dbReference type="Proteomes" id="UP000254266"/>
    </source>
</evidence>
<gene>
    <name evidence="1" type="ORF">DIZ80_03100</name>
</gene>
<keyword evidence="2" id="KW-1185">Reference proteome</keyword>
<accession>A0A370DHW8</accession>
<sequence>MPKFDKWPPPVGCNNECTAGAALHMDIQILFDIDVQKSNQKDIMETMSTQDLKTQRDYIRYKHGSIKHGINTLNKLAQNKVNLEQNVTKNNHSKLTNEQQSEALNIRKKLKSKNGRLSDLSLNKKVASILDKKYNFDESLSYKSIERLHKSKK</sequence>
<dbReference type="Proteomes" id="UP000254266">
    <property type="component" value="Unassembled WGS sequence"/>
</dbReference>
<dbReference type="AlphaFoldDB" id="A0A370DHW8"/>
<organism evidence="1 2">
    <name type="scientific">endosymbiont of Galathealinum brachiosum</name>
    <dbReference type="NCBI Taxonomy" id="2200906"/>
    <lineage>
        <taxon>Bacteria</taxon>
        <taxon>Pseudomonadati</taxon>
        <taxon>Pseudomonadota</taxon>
        <taxon>Gammaproteobacteria</taxon>
        <taxon>sulfur-oxidizing symbionts</taxon>
    </lineage>
</organism>
<proteinExistence type="predicted"/>
<comment type="caution">
    <text evidence="1">The sequence shown here is derived from an EMBL/GenBank/DDBJ whole genome shotgun (WGS) entry which is preliminary data.</text>
</comment>
<evidence type="ECO:0000313" key="1">
    <source>
        <dbReference type="EMBL" id="RDH84481.1"/>
    </source>
</evidence>
<protein>
    <submittedName>
        <fullName evidence="1">Uncharacterized protein</fullName>
    </submittedName>
</protein>
<reference evidence="1 2" key="1">
    <citation type="journal article" date="2018" name="ISME J.">
        <title>Endosymbiont genomes yield clues of tubeworm success.</title>
        <authorList>
            <person name="Li Y."/>
            <person name="Liles M.R."/>
            <person name="Halanych K.M."/>
        </authorList>
    </citation>
    <scope>NUCLEOTIDE SEQUENCE [LARGE SCALE GENOMIC DNA]</scope>
    <source>
        <strain evidence="1">A1464</strain>
    </source>
</reference>
<name>A0A370DHW8_9GAMM</name>